<evidence type="ECO:0000313" key="5">
    <source>
        <dbReference type="Proteomes" id="UP000294289"/>
    </source>
</evidence>
<dbReference type="EMBL" id="LR217737">
    <property type="protein sequence ID" value="VFP88836.1"/>
    <property type="molecule type" value="Genomic_DNA"/>
</dbReference>
<dbReference type="OrthoDB" id="9799320at2"/>
<dbReference type="AlphaFoldDB" id="A0A803GCZ3"/>
<dbReference type="RefSeq" id="WP_157991231.1">
    <property type="nucleotide sequence ID" value="NZ_LR217737.1"/>
</dbReference>
<evidence type="ECO:0000313" key="4">
    <source>
        <dbReference type="EMBL" id="VFP88836.1"/>
    </source>
</evidence>
<feature type="domain" description="Fe-S metabolism associated" evidence="3">
    <location>
        <begin position="26"/>
        <end position="143"/>
    </location>
</feature>
<protein>
    <submittedName>
        <fullName evidence="4">Sulfur acceptor protein CsdE</fullName>
    </submittedName>
</protein>
<gene>
    <name evidence="4" type="primary">csdE</name>
    <name evidence="4" type="ORF">ERCIPICE3303_621</name>
</gene>
<evidence type="ECO:0000256" key="1">
    <source>
        <dbReference type="ARBA" id="ARBA00010282"/>
    </source>
</evidence>
<organism evidence="4 5">
    <name type="scientific">Candidatus Erwinia haradaeae</name>
    <dbReference type="NCBI Taxonomy" id="1922217"/>
    <lineage>
        <taxon>Bacteria</taxon>
        <taxon>Pseudomonadati</taxon>
        <taxon>Pseudomonadota</taxon>
        <taxon>Gammaproteobacteria</taxon>
        <taxon>Enterobacterales</taxon>
        <taxon>Erwiniaceae</taxon>
        <taxon>Erwinia</taxon>
    </lineage>
</organism>
<sequence>MEFTLDKEFIISHPFGKSITPNLLLDQFSYFNEWEERYRYIILLGNELPRLPDHIKDQQPSWIGCSNRMWFGHQLQKGNKLHFYGDSDARIMRGLIAILLTCIENQSPKDLCTKDMSVFFTQLRLKDYLTIGRSSSLKILSNKVLEIARNYLDKEAILK</sequence>
<evidence type="ECO:0000256" key="2">
    <source>
        <dbReference type="PIRSR" id="PIRSR617763-1"/>
    </source>
</evidence>
<evidence type="ECO:0000259" key="3">
    <source>
        <dbReference type="Pfam" id="PF02657"/>
    </source>
</evidence>
<name>A0A803GCZ3_9GAMM</name>
<dbReference type="PANTHER" id="PTHR43597">
    <property type="entry name" value="SULFUR ACCEPTOR PROTEIN CSDE"/>
    <property type="match status" value="1"/>
</dbReference>
<dbReference type="SUPFAM" id="SSF82649">
    <property type="entry name" value="SufE/NifU"/>
    <property type="match status" value="1"/>
</dbReference>
<dbReference type="NCBIfam" id="TIGR03391">
    <property type="entry name" value="FeS_syn_CsdE"/>
    <property type="match status" value="1"/>
</dbReference>
<dbReference type="Gene3D" id="3.90.1010.10">
    <property type="match status" value="1"/>
</dbReference>
<dbReference type="Pfam" id="PF02657">
    <property type="entry name" value="SufE"/>
    <property type="match status" value="1"/>
</dbReference>
<comment type="similarity">
    <text evidence="1">Belongs to the SufE family.</text>
</comment>
<dbReference type="InterPro" id="IPR017763">
    <property type="entry name" value="Cysteine_desulfurase_CsdE"/>
</dbReference>
<proteinExistence type="inferred from homology"/>
<dbReference type="Proteomes" id="UP000294289">
    <property type="component" value="Chromosome"/>
</dbReference>
<feature type="active site" description="Cysteine persulfide intermediate" evidence="2">
    <location>
        <position position="65"/>
    </location>
</feature>
<dbReference type="InterPro" id="IPR003808">
    <property type="entry name" value="Fe-S_metab-assoc_dom"/>
</dbReference>
<accession>A0A803GCZ3</accession>
<dbReference type="PANTHER" id="PTHR43597:SF5">
    <property type="entry name" value="SUFE-LIKE PROTEIN 2, CHLOROPLASTIC"/>
    <property type="match status" value="1"/>
</dbReference>
<reference evidence="4 5" key="1">
    <citation type="submission" date="2019-02" db="EMBL/GenBank/DDBJ databases">
        <authorList>
            <person name="Manzano-Marin A."/>
            <person name="Manzano-Marin A."/>
        </authorList>
    </citation>
    <scope>NUCLEOTIDE SEQUENCE [LARGE SCALE GENOMIC DNA]</scope>
    <source>
        <strain evidence="4 5">ErCipiceae</strain>
    </source>
</reference>